<comment type="catalytic activity">
    <reaction evidence="1">
        <text>inosine + phosphate = alpha-D-ribose 1-phosphate + hypoxanthine</text>
        <dbReference type="Rhea" id="RHEA:27646"/>
        <dbReference type="ChEBI" id="CHEBI:17368"/>
        <dbReference type="ChEBI" id="CHEBI:17596"/>
        <dbReference type="ChEBI" id="CHEBI:43474"/>
        <dbReference type="ChEBI" id="CHEBI:57720"/>
        <dbReference type="EC" id="2.4.2.1"/>
    </reaction>
    <physiologicalReaction direction="left-to-right" evidence="1">
        <dbReference type="Rhea" id="RHEA:27647"/>
    </physiologicalReaction>
</comment>
<evidence type="ECO:0000256" key="7">
    <source>
        <dbReference type="ARBA" id="ARBA00047989"/>
    </source>
</evidence>
<comment type="similarity">
    <text evidence="2 10">Belongs to the purine nucleoside phosphorylase YfiH/LACC1 family.</text>
</comment>
<keyword evidence="5" id="KW-0378">Hydrolase</keyword>
<keyword evidence="6" id="KW-0862">Zinc</keyword>
<keyword evidence="3" id="KW-0808">Transferase</keyword>
<keyword evidence="4" id="KW-0479">Metal-binding</keyword>
<organism evidence="11 12">
    <name type="scientific">Chitinasiproducens palmae</name>
    <dbReference type="NCBI Taxonomy" id="1770053"/>
    <lineage>
        <taxon>Bacteria</taxon>
        <taxon>Pseudomonadati</taxon>
        <taxon>Pseudomonadota</taxon>
        <taxon>Betaproteobacteria</taxon>
        <taxon>Burkholderiales</taxon>
        <taxon>Burkholderiaceae</taxon>
        <taxon>Chitinasiproducens</taxon>
    </lineage>
</organism>
<reference evidence="12" key="1">
    <citation type="submission" date="2016-09" db="EMBL/GenBank/DDBJ databases">
        <authorList>
            <person name="Varghese N."/>
            <person name="Submissions S."/>
        </authorList>
    </citation>
    <scope>NUCLEOTIDE SEQUENCE [LARGE SCALE GENOMIC DNA]</scope>
    <source>
        <strain evidence="12">JS23</strain>
    </source>
</reference>
<dbReference type="PANTHER" id="PTHR30616:SF2">
    <property type="entry name" value="PURINE NUCLEOSIDE PHOSPHORYLASE LACC1"/>
    <property type="match status" value="1"/>
</dbReference>
<dbReference type="OrthoDB" id="4279at2"/>
<dbReference type="Gene3D" id="3.60.140.10">
    <property type="entry name" value="CNF1/YfiH-like putative cysteine hydrolases"/>
    <property type="match status" value="1"/>
</dbReference>
<evidence type="ECO:0000313" key="12">
    <source>
        <dbReference type="Proteomes" id="UP000243719"/>
    </source>
</evidence>
<dbReference type="GO" id="GO:0016787">
    <property type="term" value="F:hydrolase activity"/>
    <property type="evidence" value="ECO:0007669"/>
    <property type="project" value="UniProtKB-KW"/>
</dbReference>
<dbReference type="Proteomes" id="UP000243719">
    <property type="component" value="Unassembled WGS sequence"/>
</dbReference>
<evidence type="ECO:0000256" key="5">
    <source>
        <dbReference type="ARBA" id="ARBA00022801"/>
    </source>
</evidence>
<dbReference type="SUPFAM" id="SSF64438">
    <property type="entry name" value="CNF1/YfiH-like putative cysteine hydrolases"/>
    <property type="match status" value="1"/>
</dbReference>
<evidence type="ECO:0000256" key="1">
    <source>
        <dbReference type="ARBA" id="ARBA00000553"/>
    </source>
</evidence>
<gene>
    <name evidence="11" type="ORF">SAMN05216551_1176</name>
</gene>
<dbReference type="GO" id="GO:0005507">
    <property type="term" value="F:copper ion binding"/>
    <property type="evidence" value="ECO:0007669"/>
    <property type="project" value="TreeGrafter"/>
</dbReference>
<evidence type="ECO:0000256" key="8">
    <source>
        <dbReference type="ARBA" id="ARBA00048968"/>
    </source>
</evidence>
<dbReference type="EMBL" id="FNLO01000017">
    <property type="protein sequence ID" value="SDV51398.1"/>
    <property type="molecule type" value="Genomic_DNA"/>
</dbReference>
<dbReference type="NCBIfam" id="TIGR00726">
    <property type="entry name" value="peptidoglycan editing factor PgeF"/>
    <property type="match status" value="1"/>
</dbReference>
<dbReference type="InterPro" id="IPR038371">
    <property type="entry name" value="Cu_polyphenol_OxRdtase_sf"/>
</dbReference>
<dbReference type="InterPro" id="IPR003730">
    <property type="entry name" value="Cu_polyphenol_OxRdtase"/>
</dbReference>
<evidence type="ECO:0000256" key="3">
    <source>
        <dbReference type="ARBA" id="ARBA00022679"/>
    </source>
</evidence>
<evidence type="ECO:0000256" key="4">
    <source>
        <dbReference type="ARBA" id="ARBA00022723"/>
    </source>
</evidence>
<dbReference type="InterPro" id="IPR011324">
    <property type="entry name" value="Cytotoxic_necrot_fac-like_cat"/>
</dbReference>
<comment type="catalytic activity">
    <reaction evidence="7">
        <text>adenosine + H2O + H(+) = inosine + NH4(+)</text>
        <dbReference type="Rhea" id="RHEA:24408"/>
        <dbReference type="ChEBI" id="CHEBI:15377"/>
        <dbReference type="ChEBI" id="CHEBI:15378"/>
        <dbReference type="ChEBI" id="CHEBI:16335"/>
        <dbReference type="ChEBI" id="CHEBI:17596"/>
        <dbReference type="ChEBI" id="CHEBI:28938"/>
        <dbReference type="EC" id="3.5.4.4"/>
    </reaction>
    <physiologicalReaction direction="left-to-right" evidence="7">
        <dbReference type="Rhea" id="RHEA:24409"/>
    </physiologicalReaction>
</comment>
<dbReference type="PANTHER" id="PTHR30616">
    <property type="entry name" value="UNCHARACTERIZED PROTEIN YFIH"/>
    <property type="match status" value="1"/>
</dbReference>
<dbReference type="GO" id="GO:0017061">
    <property type="term" value="F:S-methyl-5-thioadenosine phosphorylase activity"/>
    <property type="evidence" value="ECO:0007669"/>
    <property type="project" value="UniProtKB-EC"/>
</dbReference>
<accession>A0A1H2PVT1</accession>
<evidence type="ECO:0000256" key="2">
    <source>
        <dbReference type="ARBA" id="ARBA00007353"/>
    </source>
</evidence>
<dbReference type="AlphaFoldDB" id="A0A1H2PVT1"/>
<keyword evidence="12" id="KW-1185">Reference proteome</keyword>
<evidence type="ECO:0000256" key="10">
    <source>
        <dbReference type="RuleBase" id="RU361274"/>
    </source>
</evidence>
<sequence>MGIDHVPADVTPLDASECLIPDWQPPARVRAVFTTRAGGVSTAPFDAGRGTSAGATRTTGDGLNLAYHVGDDRTHVANNRARFSAYVGHGRNIAWLEQVHGSEVVHASADAAVDCMDAALAAAGATARADASVTDDPAACCVVMVADCLPVLLADRAGRAVGAAHAGWRGLADGVIERAVDALRRTATGSVPAAHDDVVAWLGPAIGPQAFEVGAEVREQFLARAQAHEQAETLAAFQPGQRDGKYFCDLYRLARLRLLRKGIEDVSGGGFCTVSEPRFYSYRRDGRTGRMAAAIWLA</sequence>
<evidence type="ECO:0000256" key="6">
    <source>
        <dbReference type="ARBA" id="ARBA00022833"/>
    </source>
</evidence>
<evidence type="ECO:0000313" key="11">
    <source>
        <dbReference type="EMBL" id="SDV51398.1"/>
    </source>
</evidence>
<name>A0A1H2PVT1_9BURK</name>
<dbReference type="RefSeq" id="WP_091913016.1">
    <property type="nucleotide sequence ID" value="NZ_FNLO01000017.1"/>
</dbReference>
<proteinExistence type="inferred from homology"/>
<dbReference type="Pfam" id="PF02578">
    <property type="entry name" value="Cu-oxidase_4"/>
    <property type="match status" value="1"/>
</dbReference>
<dbReference type="STRING" id="1770053.SAMN05216551_1176"/>
<protein>
    <recommendedName>
        <fullName evidence="10">Purine nucleoside phosphorylase</fullName>
    </recommendedName>
</protein>
<evidence type="ECO:0000256" key="9">
    <source>
        <dbReference type="ARBA" id="ARBA00049893"/>
    </source>
</evidence>
<comment type="catalytic activity">
    <reaction evidence="9">
        <text>S-methyl-5'-thioadenosine + phosphate = 5-(methylsulfanyl)-alpha-D-ribose 1-phosphate + adenine</text>
        <dbReference type="Rhea" id="RHEA:11852"/>
        <dbReference type="ChEBI" id="CHEBI:16708"/>
        <dbReference type="ChEBI" id="CHEBI:17509"/>
        <dbReference type="ChEBI" id="CHEBI:43474"/>
        <dbReference type="ChEBI" id="CHEBI:58533"/>
        <dbReference type="EC" id="2.4.2.28"/>
    </reaction>
    <physiologicalReaction direction="left-to-right" evidence="9">
        <dbReference type="Rhea" id="RHEA:11853"/>
    </physiologicalReaction>
</comment>
<dbReference type="CDD" id="cd16833">
    <property type="entry name" value="YfiH"/>
    <property type="match status" value="1"/>
</dbReference>
<comment type="catalytic activity">
    <reaction evidence="8">
        <text>adenosine + phosphate = alpha-D-ribose 1-phosphate + adenine</text>
        <dbReference type="Rhea" id="RHEA:27642"/>
        <dbReference type="ChEBI" id="CHEBI:16335"/>
        <dbReference type="ChEBI" id="CHEBI:16708"/>
        <dbReference type="ChEBI" id="CHEBI:43474"/>
        <dbReference type="ChEBI" id="CHEBI:57720"/>
        <dbReference type="EC" id="2.4.2.1"/>
    </reaction>
    <physiologicalReaction direction="left-to-right" evidence="8">
        <dbReference type="Rhea" id="RHEA:27643"/>
    </physiologicalReaction>
</comment>